<evidence type="ECO:0000313" key="1">
    <source>
        <dbReference type="EMBL" id="CDW71436.1"/>
    </source>
</evidence>
<organism evidence="1 2">
    <name type="scientific">Stylonychia lemnae</name>
    <name type="common">Ciliate</name>
    <dbReference type="NCBI Taxonomy" id="5949"/>
    <lineage>
        <taxon>Eukaryota</taxon>
        <taxon>Sar</taxon>
        <taxon>Alveolata</taxon>
        <taxon>Ciliophora</taxon>
        <taxon>Intramacronucleata</taxon>
        <taxon>Spirotrichea</taxon>
        <taxon>Stichotrichia</taxon>
        <taxon>Sporadotrichida</taxon>
        <taxon>Oxytrichidae</taxon>
        <taxon>Stylonychinae</taxon>
        <taxon>Stylonychia</taxon>
    </lineage>
</organism>
<sequence length="159" mass="18103">MFQRISSSFVNNSEQANKISTTQTDQGISSINLINTRNNPSNLQGQVRQKLQYEWKNLYRSLNGKDLNENGTVSKKQFEDALKTTGVFLTNEDMKYLSENFGDSNSIKYDQISQNLGLHQNSFNLMRETHSRINRIKTASNMSSSAARNHHNTSINIIP</sequence>
<dbReference type="InParanoid" id="A0A077ZSI4"/>
<name>A0A077ZSI4_STYLE</name>
<reference evidence="1 2" key="1">
    <citation type="submission" date="2014-06" db="EMBL/GenBank/DDBJ databases">
        <authorList>
            <person name="Swart Estienne"/>
        </authorList>
    </citation>
    <scope>NUCLEOTIDE SEQUENCE [LARGE SCALE GENOMIC DNA]</scope>
    <source>
        <strain evidence="1 2">130c</strain>
    </source>
</reference>
<dbReference type="InterPro" id="IPR011992">
    <property type="entry name" value="EF-hand-dom_pair"/>
</dbReference>
<evidence type="ECO:0000313" key="2">
    <source>
        <dbReference type="Proteomes" id="UP000039865"/>
    </source>
</evidence>
<dbReference type="SUPFAM" id="SSF47473">
    <property type="entry name" value="EF-hand"/>
    <property type="match status" value="1"/>
</dbReference>
<evidence type="ECO:0008006" key="3">
    <source>
        <dbReference type="Google" id="ProtNLM"/>
    </source>
</evidence>
<protein>
    <recommendedName>
        <fullName evidence="3">EF-hand domain-containing protein</fullName>
    </recommendedName>
</protein>
<proteinExistence type="predicted"/>
<accession>A0A077ZSI4</accession>
<dbReference type="Proteomes" id="UP000039865">
    <property type="component" value="Unassembled WGS sequence"/>
</dbReference>
<gene>
    <name evidence="1" type="primary">Contig17503.g18620</name>
    <name evidence="1" type="ORF">STYLEM_380</name>
</gene>
<dbReference type="AlphaFoldDB" id="A0A077ZSI4"/>
<dbReference type="Gene3D" id="1.10.238.10">
    <property type="entry name" value="EF-hand"/>
    <property type="match status" value="1"/>
</dbReference>
<dbReference type="EMBL" id="CCKQ01000378">
    <property type="protein sequence ID" value="CDW71436.1"/>
    <property type="molecule type" value="Genomic_DNA"/>
</dbReference>
<keyword evidence="2" id="KW-1185">Reference proteome</keyword>